<evidence type="ECO:0000313" key="1">
    <source>
        <dbReference type="EMBL" id="VTT61120.1"/>
    </source>
</evidence>
<sequence length="223" mass="25137">MAKKTKLTLQERNMLQARISTDIDMANSETPLDQMVNWLLWNWKAGFSGRGTRGFKVHIEVQTYSALEPLADGCDKQETLEEFDASREIAAMKARLDQQQGDIEDNSELITIAGAQISELEPVVDKIEEELPSVKEKLHAYCKKRLDAFSDELDDMARVDSDKWSRINDRAIALREEKDVNAQLKADVASIMRRLAAVEDVVHPDMCEAAEKKLGELGVSDTQ</sequence>
<name>A0A9Q9U675_FUSFU</name>
<dbReference type="AlphaFoldDB" id="A0A9Q9U675"/>
<comment type="caution">
    <text evidence="1">The sequence shown here is derived from an EMBL/GenBank/DDBJ whole genome shotgun (WGS) entry which is preliminary data.</text>
</comment>
<protein>
    <submittedName>
        <fullName evidence="1">Uncharacterized protein</fullName>
    </submittedName>
</protein>
<gene>
    <name evidence="1" type="ORF">C2S_4349</name>
</gene>
<dbReference type="EMBL" id="CABFJX010000057">
    <property type="protein sequence ID" value="VTT61120.1"/>
    <property type="molecule type" value="Genomic_DNA"/>
</dbReference>
<evidence type="ECO:0000313" key="2">
    <source>
        <dbReference type="Proteomes" id="UP000760494"/>
    </source>
</evidence>
<proteinExistence type="predicted"/>
<organism evidence="1 2">
    <name type="scientific">Fusarium fujikuroi</name>
    <name type="common">Bakanae and foot rot disease fungus</name>
    <name type="synonym">Gibberella fujikuroi</name>
    <dbReference type="NCBI Taxonomy" id="5127"/>
    <lineage>
        <taxon>Eukaryota</taxon>
        <taxon>Fungi</taxon>
        <taxon>Dikarya</taxon>
        <taxon>Ascomycota</taxon>
        <taxon>Pezizomycotina</taxon>
        <taxon>Sordariomycetes</taxon>
        <taxon>Hypocreomycetidae</taxon>
        <taxon>Hypocreales</taxon>
        <taxon>Nectriaceae</taxon>
        <taxon>Fusarium</taxon>
        <taxon>Fusarium fujikuroi species complex</taxon>
    </lineage>
</organism>
<accession>A0A9Q9U675</accession>
<reference evidence="1" key="1">
    <citation type="submission" date="2019-05" db="EMBL/GenBank/DDBJ databases">
        <authorList>
            <person name="Piombo E."/>
        </authorList>
    </citation>
    <scope>NUCLEOTIDE SEQUENCE</scope>
    <source>
        <strain evidence="1">C2S</strain>
    </source>
</reference>
<dbReference type="Proteomes" id="UP000760494">
    <property type="component" value="Unassembled WGS sequence"/>
</dbReference>